<dbReference type="PANTHER" id="PTHR37685">
    <property type="entry name" value="GEO11136P1-RELATED"/>
    <property type="match status" value="1"/>
</dbReference>
<dbReference type="AlphaFoldDB" id="A0A232EWN3"/>
<sequence>ISKKMASQRLLLFVLLAASVAVALSAKSAKDVIIGARQPGDHLARREFVKKDSSWLQVVKLQQTFGVDYGKITHVKLLDQNLKGNGATASVLAGGPGNSYITVQFKSQSLAAVLAEKLPNSLIVGDREPGDHLMQREFVMKGYKWLRSVKLTKTFTGSVHSKITQVQLLDQNEKGNGATAAILSGGPGDNFVTVQFKSLRGHGVNYVVKLYGKFQEMASQHLLHLALFAACLAVTLAAPKHVIIGIREPGDDILQREFAVKKSQWLQVVKLTKTFVAQSNAKITQVRLLDQNKKGNGATATVISGGPGSTYITVRFKSVRSHIQKHQRAQHRLHCENLREITWNFVVKNTYHILLNI</sequence>
<comment type="caution">
    <text evidence="2">The sequence shown here is derived from an EMBL/GenBank/DDBJ whole genome shotgun (WGS) entry which is preliminary data.</text>
</comment>
<keyword evidence="3" id="KW-1185">Reference proteome</keyword>
<organism evidence="2 3">
    <name type="scientific">Trichomalopsis sarcophagae</name>
    <dbReference type="NCBI Taxonomy" id="543379"/>
    <lineage>
        <taxon>Eukaryota</taxon>
        <taxon>Metazoa</taxon>
        <taxon>Ecdysozoa</taxon>
        <taxon>Arthropoda</taxon>
        <taxon>Hexapoda</taxon>
        <taxon>Insecta</taxon>
        <taxon>Pterygota</taxon>
        <taxon>Neoptera</taxon>
        <taxon>Endopterygota</taxon>
        <taxon>Hymenoptera</taxon>
        <taxon>Apocrita</taxon>
        <taxon>Proctotrupomorpha</taxon>
        <taxon>Chalcidoidea</taxon>
        <taxon>Pteromalidae</taxon>
        <taxon>Pteromalinae</taxon>
        <taxon>Trichomalopsis</taxon>
    </lineage>
</organism>
<protein>
    <submittedName>
        <fullName evidence="2">Uncharacterized protein</fullName>
    </submittedName>
</protein>
<dbReference type="OrthoDB" id="8192785at2759"/>
<keyword evidence="1" id="KW-0732">Signal</keyword>
<evidence type="ECO:0000256" key="1">
    <source>
        <dbReference type="SAM" id="SignalP"/>
    </source>
</evidence>
<feature type="chain" id="PRO_5012036917" evidence="1">
    <location>
        <begin position="26"/>
        <end position="357"/>
    </location>
</feature>
<gene>
    <name evidence="2" type="ORF">TSAR_006133</name>
</gene>
<accession>A0A232EWN3</accession>
<feature type="signal peptide" evidence="1">
    <location>
        <begin position="1"/>
        <end position="25"/>
    </location>
</feature>
<feature type="non-terminal residue" evidence="2">
    <location>
        <position position="1"/>
    </location>
</feature>
<name>A0A232EWN3_9HYME</name>
<feature type="non-terminal residue" evidence="2">
    <location>
        <position position="357"/>
    </location>
</feature>
<evidence type="ECO:0000313" key="2">
    <source>
        <dbReference type="EMBL" id="OXU22758.1"/>
    </source>
</evidence>
<evidence type="ECO:0000313" key="3">
    <source>
        <dbReference type="Proteomes" id="UP000215335"/>
    </source>
</evidence>
<dbReference type="Proteomes" id="UP000215335">
    <property type="component" value="Unassembled WGS sequence"/>
</dbReference>
<dbReference type="InterPro" id="IPR031734">
    <property type="entry name" value="MBF2"/>
</dbReference>
<dbReference type="PANTHER" id="PTHR37685:SF1">
    <property type="entry name" value="GEO11136P1-RELATED"/>
    <property type="match status" value="1"/>
</dbReference>
<proteinExistence type="predicted"/>
<reference evidence="2 3" key="1">
    <citation type="journal article" date="2017" name="Curr. Biol.">
        <title>The Evolution of Venom by Co-option of Single-Copy Genes.</title>
        <authorList>
            <person name="Martinson E.O."/>
            <person name="Mrinalini"/>
            <person name="Kelkar Y.D."/>
            <person name="Chang C.H."/>
            <person name="Werren J.H."/>
        </authorList>
    </citation>
    <scope>NUCLEOTIDE SEQUENCE [LARGE SCALE GENOMIC DNA]</scope>
    <source>
        <strain evidence="2 3">Alberta</strain>
        <tissue evidence="2">Whole body</tissue>
    </source>
</reference>
<dbReference type="Pfam" id="PF15868">
    <property type="entry name" value="MBF2"/>
    <property type="match status" value="3"/>
</dbReference>
<dbReference type="EMBL" id="NNAY01001836">
    <property type="protein sequence ID" value="OXU22758.1"/>
    <property type="molecule type" value="Genomic_DNA"/>
</dbReference>